<dbReference type="GO" id="GO:0004252">
    <property type="term" value="F:serine-type endopeptidase activity"/>
    <property type="evidence" value="ECO:0007669"/>
    <property type="project" value="InterPro"/>
</dbReference>
<dbReference type="EMBL" id="ML210342">
    <property type="protein sequence ID" value="TFK19411.1"/>
    <property type="molecule type" value="Genomic_DNA"/>
</dbReference>
<evidence type="ECO:0000256" key="5">
    <source>
        <dbReference type="ARBA" id="ARBA00022670"/>
    </source>
</evidence>
<evidence type="ECO:0000259" key="16">
    <source>
        <dbReference type="Pfam" id="PF00930"/>
    </source>
</evidence>
<evidence type="ECO:0000259" key="15">
    <source>
        <dbReference type="Pfam" id="PF00326"/>
    </source>
</evidence>
<evidence type="ECO:0000256" key="2">
    <source>
        <dbReference type="ARBA" id="ARBA00006150"/>
    </source>
</evidence>
<keyword evidence="3" id="KW-0031">Aminopeptidase</keyword>
<dbReference type="SUPFAM" id="SSF53474">
    <property type="entry name" value="alpha/beta-Hydrolases"/>
    <property type="match status" value="1"/>
</dbReference>
<keyword evidence="8" id="KW-0720">Serine protease</keyword>
<evidence type="ECO:0000256" key="12">
    <source>
        <dbReference type="ARBA" id="ARBA00023180"/>
    </source>
</evidence>
<keyword evidence="6 14" id="KW-0812">Transmembrane</keyword>
<evidence type="ECO:0000256" key="8">
    <source>
        <dbReference type="ARBA" id="ARBA00022825"/>
    </source>
</evidence>
<dbReference type="GO" id="GO:0005886">
    <property type="term" value="C:plasma membrane"/>
    <property type="evidence" value="ECO:0007669"/>
    <property type="project" value="TreeGrafter"/>
</dbReference>
<dbReference type="GO" id="GO:0006508">
    <property type="term" value="P:proteolysis"/>
    <property type="evidence" value="ECO:0007669"/>
    <property type="project" value="UniProtKB-KW"/>
</dbReference>
<dbReference type="OrthoDB" id="16520at2759"/>
<dbReference type="PANTHER" id="PTHR11731">
    <property type="entry name" value="PROTEASE FAMILY S9B,C DIPEPTIDYL-PEPTIDASE IV-RELATED"/>
    <property type="match status" value="1"/>
</dbReference>
<dbReference type="InterPro" id="IPR002469">
    <property type="entry name" value="Peptidase_S9B_N"/>
</dbReference>
<evidence type="ECO:0000313" key="18">
    <source>
        <dbReference type="Proteomes" id="UP000307440"/>
    </source>
</evidence>
<dbReference type="GO" id="GO:0008239">
    <property type="term" value="F:dipeptidyl-peptidase activity"/>
    <property type="evidence" value="ECO:0007669"/>
    <property type="project" value="TreeGrafter"/>
</dbReference>
<dbReference type="SUPFAM" id="SSF82171">
    <property type="entry name" value="DPP6 N-terminal domain-like"/>
    <property type="match status" value="1"/>
</dbReference>
<sequence>MRLSSEENLLQAGSSSMSEMQQTSQTTLVDPALIRPKIYYNDGPFETASSSDEEAESLLDDGERPGSPSMAELGLSSGRIVDGRSMRSPRSPVAQPPSTSLRWLLGGLAALVGLACTVGVIAAVTYTAAPPPVGLRKITMDHIFNGTFSAQSQSLHWVPEAGDGVFSVSTGGVINLVDLKTNNTRTLVTLSDIKDEHGNTLEIADWQVSADMKHFLVKADYRKQWRHSSFGNYYVHDIEAKTTWPIISPSHPSRTAYATWSPTGESIAYVVDNDLYVIPTAAQGTQHIRVTNAGNASLFHGVPDWVYEEEIFGGDFALWWSPDSRKVAFLAFDETEVPEFTFPIYNPTEDAHNVIPYSSNVVMKYPKPGYPNPLVSVHVFDLERYRQNHNLDGNSDLIPPFPSPEETLTLDWEHRHPVTNSVIMEIAWVADSTLILKEVNRNADDGHAVLFELEGDAGQRATGKVVRKLGKNGEQGDDGWIDADQAIYPLRSQDPDAHSAYLDIVPNSDGFNHIALFSPATSETPLWLTTGNWEVTGTIRGVDLERRLVYFVAAKPSSIERHLYSVELPVSVFKTKTLAPTDDPKALTDTTKLGYHSASFSPQAGFYLLSYSGPNVPWQRVIQVGNTTFDYLLTSNERLQNVTKEYEAPIVTYSTISYEGYEFNAREFRPPNFDDSGRTKYPVLFHVYGGPFSQQVDARFVRSQWATYLAAGLQYVVVSVDGRGTGYKGRKLRNPVKSNLGFFETIDQIEAAKQWAARSYVDSKRIGIWGWSYGGFMAGKVVEANAGVHTLAMSVAPVTSWLLYDTIYTERYMNLPALNPGGYVNASITNVTGFQNFDYLLAHGSGDDNVHYANTAHLLDQFTQEKVRSYRFRMFTDSDHSIARRGAQREIYEYLTAFLEEKWGKGAKRRG</sequence>
<keyword evidence="9" id="KW-0735">Signal-anchor</keyword>
<comment type="similarity">
    <text evidence="2">Belongs to the peptidase S9B family.</text>
</comment>
<evidence type="ECO:0000256" key="3">
    <source>
        <dbReference type="ARBA" id="ARBA00022438"/>
    </source>
</evidence>
<dbReference type="Pfam" id="PF00930">
    <property type="entry name" value="DPPIV_N"/>
    <property type="match status" value="1"/>
</dbReference>
<dbReference type="InterPro" id="IPR029058">
    <property type="entry name" value="AB_hydrolase_fold"/>
</dbReference>
<dbReference type="PROSITE" id="PS00708">
    <property type="entry name" value="PRO_ENDOPEP_SER"/>
    <property type="match status" value="1"/>
</dbReference>
<dbReference type="STRING" id="230819.A0A5C3KGZ1"/>
<feature type="compositionally biased region" description="Polar residues" evidence="13">
    <location>
        <begin position="1"/>
        <end position="13"/>
    </location>
</feature>
<reference evidence="17 18" key="1">
    <citation type="journal article" date="2019" name="Nat. Ecol. Evol.">
        <title>Megaphylogeny resolves global patterns of mushroom evolution.</title>
        <authorList>
            <person name="Varga T."/>
            <person name="Krizsan K."/>
            <person name="Foldi C."/>
            <person name="Dima B."/>
            <person name="Sanchez-Garcia M."/>
            <person name="Sanchez-Ramirez S."/>
            <person name="Szollosi G.J."/>
            <person name="Szarkandi J.G."/>
            <person name="Papp V."/>
            <person name="Albert L."/>
            <person name="Andreopoulos W."/>
            <person name="Angelini C."/>
            <person name="Antonin V."/>
            <person name="Barry K.W."/>
            <person name="Bougher N.L."/>
            <person name="Buchanan P."/>
            <person name="Buyck B."/>
            <person name="Bense V."/>
            <person name="Catcheside P."/>
            <person name="Chovatia M."/>
            <person name="Cooper J."/>
            <person name="Damon W."/>
            <person name="Desjardin D."/>
            <person name="Finy P."/>
            <person name="Geml J."/>
            <person name="Haridas S."/>
            <person name="Hughes K."/>
            <person name="Justo A."/>
            <person name="Karasinski D."/>
            <person name="Kautmanova I."/>
            <person name="Kiss B."/>
            <person name="Kocsube S."/>
            <person name="Kotiranta H."/>
            <person name="LaButti K.M."/>
            <person name="Lechner B.E."/>
            <person name="Liimatainen K."/>
            <person name="Lipzen A."/>
            <person name="Lukacs Z."/>
            <person name="Mihaltcheva S."/>
            <person name="Morgado L.N."/>
            <person name="Niskanen T."/>
            <person name="Noordeloos M.E."/>
            <person name="Ohm R.A."/>
            <person name="Ortiz-Santana B."/>
            <person name="Ovrebo C."/>
            <person name="Racz N."/>
            <person name="Riley R."/>
            <person name="Savchenko A."/>
            <person name="Shiryaev A."/>
            <person name="Soop K."/>
            <person name="Spirin V."/>
            <person name="Szebenyi C."/>
            <person name="Tomsovsky M."/>
            <person name="Tulloss R.E."/>
            <person name="Uehling J."/>
            <person name="Grigoriev I.V."/>
            <person name="Vagvolgyi C."/>
            <person name="Papp T."/>
            <person name="Martin F.M."/>
            <person name="Miettinen O."/>
            <person name="Hibbett D.S."/>
            <person name="Nagy L.G."/>
        </authorList>
    </citation>
    <scope>NUCLEOTIDE SEQUENCE [LARGE SCALE GENOMIC DNA]</scope>
    <source>
        <strain evidence="17 18">CBS 121175</strain>
    </source>
</reference>
<dbReference type="InterPro" id="IPR050278">
    <property type="entry name" value="Serine_Prot_S9B/DPPIV"/>
</dbReference>
<organism evidence="17 18">
    <name type="scientific">Coprinopsis marcescibilis</name>
    <name type="common">Agaric fungus</name>
    <name type="synonym">Psathyrella marcescibilis</name>
    <dbReference type="NCBI Taxonomy" id="230819"/>
    <lineage>
        <taxon>Eukaryota</taxon>
        <taxon>Fungi</taxon>
        <taxon>Dikarya</taxon>
        <taxon>Basidiomycota</taxon>
        <taxon>Agaricomycotina</taxon>
        <taxon>Agaricomycetes</taxon>
        <taxon>Agaricomycetidae</taxon>
        <taxon>Agaricales</taxon>
        <taxon>Agaricineae</taxon>
        <taxon>Psathyrellaceae</taxon>
        <taxon>Coprinopsis</taxon>
    </lineage>
</organism>
<feature type="compositionally biased region" description="Acidic residues" evidence="13">
    <location>
        <begin position="51"/>
        <end position="60"/>
    </location>
</feature>
<keyword evidence="4" id="KW-0926">Vacuole</keyword>
<evidence type="ECO:0000256" key="10">
    <source>
        <dbReference type="ARBA" id="ARBA00022989"/>
    </source>
</evidence>
<gene>
    <name evidence="17" type="ORF">FA15DRAFT_674464</name>
</gene>
<evidence type="ECO:0000256" key="9">
    <source>
        <dbReference type="ARBA" id="ARBA00022968"/>
    </source>
</evidence>
<feature type="compositionally biased region" description="Low complexity" evidence="13">
    <location>
        <begin position="14"/>
        <end position="27"/>
    </location>
</feature>
<evidence type="ECO:0000313" key="17">
    <source>
        <dbReference type="EMBL" id="TFK19411.1"/>
    </source>
</evidence>
<feature type="region of interest" description="Disordered" evidence="13">
    <location>
        <begin position="1"/>
        <end position="29"/>
    </location>
</feature>
<keyword evidence="5" id="KW-0645">Protease</keyword>
<dbReference type="Gene3D" id="2.140.10.30">
    <property type="entry name" value="Dipeptidylpeptidase IV, N-terminal domain"/>
    <property type="match status" value="1"/>
</dbReference>
<keyword evidence="12" id="KW-0325">Glycoprotein</keyword>
<dbReference type="InterPro" id="IPR001375">
    <property type="entry name" value="Peptidase_S9_cat"/>
</dbReference>
<proteinExistence type="inferred from homology"/>
<evidence type="ECO:0000256" key="1">
    <source>
        <dbReference type="ARBA" id="ARBA00004576"/>
    </source>
</evidence>
<dbReference type="AlphaFoldDB" id="A0A5C3KGZ1"/>
<evidence type="ECO:0000256" key="13">
    <source>
        <dbReference type="SAM" id="MobiDB-lite"/>
    </source>
</evidence>
<dbReference type="FunFam" id="3.40.50.1820:FF:000003">
    <property type="entry name" value="Dipeptidyl peptidase 4"/>
    <property type="match status" value="1"/>
</dbReference>
<accession>A0A5C3KGZ1</accession>
<feature type="domain" description="Dipeptidylpeptidase IV N-terminal" evidence="16">
    <location>
        <begin position="209"/>
        <end position="618"/>
    </location>
</feature>
<feature type="domain" description="Peptidase S9 prolyl oligopeptidase catalytic" evidence="15">
    <location>
        <begin position="704"/>
        <end position="904"/>
    </location>
</feature>
<dbReference type="GO" id="GO:0004177">
    <property type="term" value="F:aminopeptidase activity"/>
    <property type="evidence" value="ECO:0007669"/>
    <property type="project" value="UniProtKB-KW"/>
</dbReference>
<dbReference type="Gene3D" id="3.40.50.1820">
    <property type="entry name" value="alpha/beta hydrolase"/>
    <property type="match status" value="1"/>
</dbReference>
<evidence type="ECO:0000256" key="14">
    <source>
        <dbReference type="SAM" id="Phobius"/>
    </source>
</evidence>
<keyword evidence="7" id="KW-0378">Hydrolase</keyword>
<dbReference type="Pfam" id="PF00326">
    <property type="entry name" value="Peptidase_S9"/>
    <property type="match status" value="1"/>
</dbReference>
<protein>
    <submittedName>
        <fullName evidence="17">Dipeptidyl-peptidase</fullName>
    </submittedName>
</protein>
<evidence type="ECO:0000256" key="4">
    <source>
        <dbReference type="ARBA" id="ARBA00022554"/>
    </source>
</evidence>
<keyword evidence="10 14" id="KW-1133">Transmembrane helix</keyword>
<evidence type="ECO:0000256" key="6">
    <source>
        <dbReference type="ARBA" id="ARBA00022692"/>
    </source>
</evidence>
<dbReference type="Proteomes" id="UP000307440">
    <property type="component" value="Unassembled WGS sequence"/>
</dbReference>
<dbReference type="InterPro" id="IPR002471">
    <property type="entry name" value="Pept_S9_AS"/>
</dbReference>
<keyword evidence="11 14" id="KW-0472">Membrane</keyword>
<feature type="region of interest" description="Disordered" evidence="13">
    <location>
        <begin position="44"/>
        <end position="74"/>
    </location>
</feature>
<keyword evidence="18" id="KW-1185">Reference proteome</keyword>
<evidence type="ECO:0000256" key="7">
    <source>
        <dbReference type="ARBA" id="ARBA00022801"/>
    </source>
</evidence>
<dbReference type="PANTHER" id="PTHR11731:SF200">
    <property type="entry name" value="DIPEPTIDYL PEPTIDASE 10, ISOFORM B"/>
    <property type="match status" value="1"/>
</dbReference>
<evidence type="ECO:0000256" key="11">
    <source>
        <dbReference type="ARBA" id="ARBA00023136"/>
    </source>
</evidence>
<comment type="subcellular location">
    <subcellularLocation>
        <location evidence="1">Vacuole membrane</location>
        <topology evidence="1">Single-pass type II membrane protein</topology>
    </subcellularLocation>
</comment>
<feature type="transmembrane region" description="Helical" evidence="14">
    <location>
        <begin position="103"/>
        <end position="129"/>
    </location>
</feature>
<name>A0A5C3KGZ1_COPMA</name>
<dbReference type="GO" id="GO:0005774">
    <property type="term" value="C:vacuolar membrane"/>
    <property type="evidence" value="ECO:0007669"/>
    <property type="project" value="UniProtKB-SubCell"/>
</dbReference>